<dbReference type="Proteomes" id="UP000027222">
    <property type="component" value="Unassembled WGS sequence"/>
</dbReference>
<dbReference type="HOGENOM" id="CLU_030662_0_0_1"/>
<evidence type="ECO:0000313" key="1">
    <source>
        <dbReference type="EMBL" id="KDR69075.1"/>
    </source>
</evidence>
<keyword evidence="2" id="KW-1185">Reference proteome</keyword>
<accession>A0A067SDR6</accession>
<dbReference type="Gene3D" id="1.20.1280.50">
    <property type="match status" value="1"/>
</dbReference>
<name>A0A067SDR6_GALM3</name>
<evidence type="ECO:0000313" key="2">
    <source>
        <dbReference type="Proteomes" id="UP000027222"/>
    </source>
</evidence>
<protein>
    <submittedName>
        <fullName evidence="1">Uncharacterized protein</fullName>
    </submittedName>
</protein>
<gene>
    <name evidence="1" type="ORF">GALMADRAFT_145798</name>
</gene>
<proteinExistence type="predicted"/>
<organism evidence="1 2">
    <name type="scientific">Galerina marginata (strain CBS 339.88)</name>
    <dbReference type="NCBI Taxonomy" id="685588"/>
    <lineage>
        <taxon>Eukaryota</taxon>
        <taxon>Fungi</taxon>
        <taxon>Dikarya</taxon>
        <taxon>Basidiomycota</taxon>
        <taxon>Agaricomycotina</taxon>
        <taxon>Agaricomycetes</taxon>
        <taxon>Agaricomycetidae</taxon>
        <taxon>Agaricales</taxon>
        <taxon>Agaricineae</taxon>
        <taxon>Strophariaceae</taxon>
        <taxon>Galerina</taxon>
    </lineage>
</organism>
<dbReference type="OrthoDB" id="3353710at2759"/>
<dbReference type="AlphaFoldDB" id="A0A067SDR6"/>
<sequence length="528" mass="59702">MSVRKITIIHPSVDSLSQPTRETIFLTLVNAAKSPILKLPNDILWRVFWINADLEGDMPEDEEDDDVIPALETLRHSSQVCERWRRLILSSSSLWGQVINITCLESDEWREEVLRRTGQSLLCVLGGNRHDGLSGYQEIAVDLVYSYWDRIRWLELNFADSRCQDGRLWKTFERSSDVLEIFRVTLFSYEQANETYTPILSDPDFVIFSNHAPALRTFYAPNIRFNYDAPWLAHLHYLALSAAASAGDVLGMLTHMPQLECLVDEDSNAIHRTGASLSHIMAPALSQILILSWFDMRPYVDFLLHVTPAARCSLGFTYNGAIPDAETLSSAKRVLSIYSRRCDLASASEISLTLLRYQFEFEAQVHSTGPFSFDLDFRGEGPGPFETTETLFFELPQHSYDKVCRLQSLRPLFNLPTRDLPTSSYRFPGDILASFLPQLQKIGLASFPTAEEISTVKTFLTSRLSIGKPVLTLAVATYAYDRADLIIRSLDEFTGLKIIFEQIGSEDREYICGSGHTDDLPVGVETVI</sequence>
<reference evidence="2" key="1">
    <citation type="journal article" date="2014" name="Proc. Natl. Acad. Sci. U.S.A.">
        <title>Extensive sampling of basidiomycete genomes demonstrates inadequacy of the white-rot/brown-rot paradigm for wood decay fungi.</title>
        <authorList>
            <person name="Riley R."/>
            <person name="Salamov A.A."/>
            <person name="Brown D.W."/>
            <person name="Nagy L.G."/>
            <person name="Floudas D."/>
            <person name="Held B.W."/>
            <person name="Levasseur A."/>
            <person name="Lombard V."/>
            <person name="Morin E."/>
            <person name="Otillar R."/>
            <person name="Lindquist E.A."/>
            <person name="Sun H."/>
            <person name="LaButti K.M."/>
            <person name="Schmutz J."/>
            <person name="Jabbour D."/>
            <person name="Luo H."/>
            <person name="Baker S.E."/>
            <person name="Pisabarro A.G."/>
            <person name="Walton J.D."/>
            <person name="Blanchette R.A."/>
            <person name="Henrissat B."/>
            <person name="Martin F."/>
            <person name="Cullen D."/>
            <person name="Hibbett D.S."/>
            <person name="Grigoriev I.V."/>
        </authorList>
    </citation>
    <scope>NUCLEOTIDE SEQUENCE [LARGE SCALE GENOMIC DNA]</scope>
    <source>
        <strain evidence="2">CBS 339.88</strain>
    </source>
</reference>
<dbReference type="EMBL" id="KL142404">
    <property type="protein sequence ID" value="KDR69075.1"/>
    <property type="molecule type" value="Genomic_DNA"/>
</dbReference>